<protein>
    <recommendedName>
        <fullName evidence="3">PD-(D/E)XK nuclease superfamily protein</fullName>
    </recommendedName>
</protein>
<proteinExistence type="predicted"/>
<dbReference type="Proteomes" id="UP001430360">
    <property type="component" value="Unassembled WGS sequence"/>
</dbReference>
<comment type="caution">
    <text evidence="1">The sequence shown here is derived from an EMBL/GenBank/DDBJ whole genome shotgun (WGS) entry which is preliminary data.</text>
</comment>
<gene>
    <name evidence="1" type="ORF">LTT95_07045</name>
</gene>
<sequence length="194" mass="21277">MAKSAKSSTYKPLAKFQTACMKGVESAFKKHHLFTGGYALRQAPEGFIQGEVACALSKIARFVTLESSVQMLLVEAGAELRGKKPRTGRVDLAVWWANGTPRFVIEIKKVYAHDSISADAKRLRQVIGRGGTSREGIVVVYSDAAKRETLTTRFAKVASKSRTKASTTSKIFSYCDEAGNERFWQAACFVVKAT</sequence>
<evidence type="ECO:0000313" key="1">
    <source>
        <dbReference type="EMBL" id="MCD9096697.1"/>
    </source>
</evidence>
<evidence type="ECO:0008006" key="3">
    <source>
        <dbReference type="Google" id="ProtNLM"/>
    </source>
</evidence>
<evidence type="ECO:0000313" key="2">
    <source>
        <dbReference type="Proteomes" id="UP001430360"/>
    </source>
</evidence>
<accession>A0ABS8UCJ9</accession>
<name>A0ABS8UCJ9_9GAMM</name>
<organism evidence="1 2">
    <name type="scientific">Luteimonas fraxinea</name>
    <dbReference type="NCBI Taxonomy" id="2901869"/>
    <lineage>
        <taxon>Bacteria</taxon>
        <taxon>Pseudomonadati</taxon>
        <taxon>Pseudomonadota</taxon>
        <taxon>Gammaproteobacteria</taxon>
        <taxon>Lysobacterales</taxon>
        <taxon>Lysobacteraceae</taxon>
        <taxon>Luteimonas</taxon>
    </lineage>
</organism>
<reference evidence="1" key="1">
    <citation type="submission" date="2021-12" db="EMBL/GenBank/DDBJ databases">
        <authorList>
            <person name="Ulrich A."/>
        </authorList>
    </citation>
    <scope>NUCLEOTIDE SEQUENCE</scope>
    <source>
        <strain evidence="1">A1P009</strain>
    </source>
</reference>
<dbReference type="EMBL" id="JAJQKU010000002">
    <property type="protein sequence ID" value="MCD9096697.1"/>
    <property type="molecule type" value="Genomic_DNA"/>
</dbReference>
<dbReference type="RefSeq" id="WP_232135552.1">
    <property type="nucleotide sequence ID" value="NZ_JAJQKU010000002.1"/>
</dbReference>
<keyword evidence="2" id="KW-1185">Reference proteome</keyword>
<reference evidence="1" key="2">
    <citation type="journal article" date="2022" name="Syst. Appl. Microbiol.">
        <title>Physiological and genomic characterisation of Luteimonas fraxinea sp. nov., a bacterial species associated with trees tolerant to ash dieback.</title>
        <authorList>
            <person name="Ulrich K."/>
            <person name="Becker R."/>
            <person name="Behrendt U."/>
            <person name="Kube M."/>
            <person name="Schneck V."/>
            <person name="Ulrich A."/>
        </authorList>
    </citation>
    <scope>NUCLEOTIDE SEQUENCE</scope>
    <source>
        <strain evidence="1">A1P009</strain>
    </source>
</reference>